<keyword evidence="2" id="KW-0378">Hydrolase</keyword>
<dbReference type="InterPro" id="IPR045455">
    <property type="entry name" value="NrS-1_pol-like_helicase"/>
</dbReference>
<dbReference type="Pfam" id="PF19263">
    <property type="entry name" value="DUF5906"/>
    <property type="match status" value="1"/>
</dbReference>
<organism evidence="2">
    <name type="scientific">Phage sp. ctqZP6</name>
    <dbReference type="NCBI Taxonomy" id="2828010"/>
    <lineage>
        <taxon>Viruses</taxon>
    </lineage>
</organism>
<keyword evidence="2" id="KW-0347">Helicase</keyword>
<proteinExistence type="predicted"/>
<dbReference type="GO" id="GO:0004386">
    <property type="term" value="F:helicase activity"/>
    <property type="evidence" value="ECO:0007669"/>
    <property type="project" value="UniProtKB-KW"/>
</dbReference>
<keyword evidence="2" id="KW-0547">Nucleotide-binding</keyword>
<dbReference type="InterPro" id="IPR027417">
    <property type="entry name" value="P-loop_NTPase"/>
</dbReference>
<dbReference type="EMBL" id="BK032598">
    <property type="protein sequence ID" value="DAF50580.1"/>
    <property type="molecule type" value="Genomic_DNA"/>
</dbReference>
<protein>
    <submittedName>
        <fullName evidence="2">DNA helicase</fullName>
    </submittedName>
</protein>
<feature type="domain" description="NrS-1 polymerase-like helicase" evidence="1">
    <location>
        <begin position="249"/>
        <end position="362"/>
    </location>
</feature>
<evidence type="ECO:0000259" key="1">
    <source>
        <dbReference type="Pfam" id="PF19263"/>
    </source>
</evidence>
<sequence>MSKTISDIALSVDQQVLISRPLADWLPILADDCQVYQIDNGGFLAKRFSQINFSFCDIKTATEILIDNLHALLRNKYFVILTDEALDRTIQIVNKMTTNLRAVLKTVTFNKRNLGENKSLFYIQEIPDACIAFRNGVYDFRKANWLFKYDKLQLSTGATLVEYDKNYFVRWYINYNFEPLDFSLTDISLEDFVQVLRELNDVQRNYCFELVYNMSHTSDHKFDINRFEHMCQILGYTCLNSFSQHFVMLIGAGQNGKNSLFDGCFTPHVIPKPSANDLDAIEQDRFITGTLEGHAHNIFLETCAKTYRESKNIKSLTGSPDQTIEHKNIAKYSGIVNCKFVFAGNDKQEVKFSDTTNGFLRRINMFEIFYTWDSKKEFLKNGDYYDASFSQDLRELKNDQLNTTIFVYLAMYGIKSATNNFENVFEFTHNEWNAEYADIDHDLKKVVEKIKCEHMLSWCRASKENMNVGKTAIFSASTRRNIIYSIVDENDVQIFGSFESLVNASKHIDELNEDVYCGSDYIEDIDELFISLPFLKNFLDISTSQSMFNRNLQKIYGTNCISRMGANVACIHCTFKKGKLQIIK</sequence>
<dbReference type="Gene3D" id="3.40.50.300">
    <property type="entry name" value="P-loop containing nucleotide triphosphate hydrolases"/>
    <property type="match status" value="1"/>
</dbReference>
<reference evidence="2" key="1">
    <citation type="journal article" date="2021" name="Proc. Natl. Acad. Sci. U.S.A.">
        <title>A Catalog of Tens of Thousands of Viruses from Human Metagenomes Reveals Hidden Associations with Chronic Diseases.</title>
        <authorList>
            <person name="Tisza M.J."/>
            <person name="Buck C.B."/>
        </authorList>
    </citation>
    <scope>NUCLEOTIDE SEQUENCE</scope>
    <source>
        <strain evidence="2">CtqZP6</strain>
    </source>
</reference>
<name>A0A8S5SHQ4_9VIRU</name>
<accession>A0A8S5SHQ4</accession>
<keyword evidence="2" id="KW-0067">ATP-binding</keyword>
<evidence type="ECO:0000313" key="2">
    <source>
        <dbReference type="EMBL" id="DAF50580.1"/>
    </source>
</evidence>